<feature type="coiled-coil region" evidence="5">
    <location>
        <begin position="311"/>
        <end position="397"/>
    </location>
</feature>
<keyword evidence="1" id="KW-0808">Transferase</keyword>
<keyword evidence="2" id="KW-0547">Nucleotide-binding</keyword>
<keyword evidence="5" id="KW-0175">Coiled coil</keyword>
<dbReference type="Gene3D" id="1.10.510.10">
    <property type="entry name" value="Transferase(Phosphotransferase) domain 1"/>
    <property type="match status" value="1"/>
</dbReference>
<feature type="compositionally biased region" description="Low complexity" evidence="6">
    <location>
        <begin position="413"/>
        <end position="422"/>
    </location>
</feature>
<protein>
    <submittedName>
        <fullName evidence="8">Oidioi.mRNA.OKI2018_I69.chr1.g2578.t1.cds</fullName>
    </submittedName>
</protein>
<feature type="region of interest" description="Disordered" evidence="6">
    <location>
        <begin position="413"/>
        <end position="447"/>
    </location>
</feature>
<evidence type="ECO:0000259" key="7">
    <source>
        <dbReference type="PROSITE" id="PS50011"/>
    </source>
</evidence>
<evidence type="ECO:0000313" key="8">
    <source>
        <dbReference type="EMBL" id="CAG5105927.1"/>
    </source>
</evidence>
<keyword evidence="3" id="KW-0418">Kinase</keyword>
<dbReference type="SUPFAM" id="SSF56112">
    <property type="entry name" value="Protein kinase-like (PK-like)"/>
    <property type="match status" value="1"/>
</dbReference>
<feature type="domain" description="Protein kinase" evidence="7">
    <location>
        <begin position="1"/>
        <end position="297"/>
    </location>
</feature>
<dbReference type="SMART" id="SM00220">
    <property type="entry name" value="S_TKc"/>
    <property type="match status" value="1"/>
</dbReference>
<dbReference type="InterPro" id="IPR011009">
    <property type="entry name" value="Kinase-like_dom_sf"/>
</dbReference>
<dbReference type="Pfam" id="PF00069">
    <property type="entry name" value="Pkinase"/>
    <property type="match status" value="1"/>
</dbReference>
<keyword evidence="9" id="KW-1185">Reference proteome</keyword>
<dbReference type="InterPro" id="IPR045269">
    <property type="entry name" value="Atg1-like"/>
</dbReference>
<dbReference type="InterPro" id="IPR000719">
    <property type="entry name" value="Prot_kinase_dom"/>
</dbReference>
<dbReference type="PROSITE" id="PS50011">
    <property type="entry name" value="PROTEIN_KINASE_DOM"/>
    <property type="match status" value="1"/>
</dbReference>
<evidence type="ECO:0000313" key="9">
    <source>
        <dbReference type="Proteomes" id="UP001158576"/>
    </source>
</evidence>
<gene>
    <name evidence="8" type="ORF">OKIOD_LOCUS11343</name>
</gene>
<name>A0ABN7SRI5_OIKDI</name>
<feature type="compositionally biased region" description="Low complexity" evidence="6">
    <location>
        <begin position="430"/>
        <end position="447"/>
    </location>
</feature>
<dbReference type="CDD" id="cd14014">
    <property type="entry name" value="STKc_PknB_like"/>
    <property type="match status" value="1"/>
</dbReference>
<evidence type="ECO:0000256" key="1">
    <source>
        <dbReference type="ARBA" id="ARBA00022679"/>
    </source>
</evidence>
<proteinExistence type="predicted"/>
<dbReference type="PANTHER" id="PTHR24348:SF22">
    <property type="entry name" value="NON-SPECIFIC SERINE_THREONINE PROTEIN KINASE"/>
    <property type="match status" value="1"/>
</dbReference>
<evidence type="ECO:0000256" key="3">
    <source>
        <dbReference type="ARBA" id="ARBA00022777"/>
    </source>
</evidence>
<organism evidence="8 9">
    <name type="scientific">Oikopleura dioica</name>
    <name type="common">Tunicate</name>
    <dbReference type="NCBI Taxonomy" id="34765"/>
    <lineage>
        <taxon>Eukaryota</taxon>
        <taxon>Metazoa</taxon>
        <taxon>Chordata</taxon>
        <taxon>Tunicata</taxon>
        <taxon>Appendicularia</taxon>
        <taxon>Copelata</taxon>
        <taxon>Oikopleuridae</taxon>
        <taxon>Oikopleura</taxon>
    </lineage>
</organism>
<keyword evidence="4" id="KW-0067">ATP-binding</keyword>
<evidence type="ECO:0000256" key="6">
    <source>
        <dbReference type="SAM" id="MobiDB-lite"/>
    </source>
</evidence>
<dbReference type="Proteomes" id="UP001158576">
    <property type="component" value="Chromosome 1"/>
</dbReference>
<sequence>MSRSLKDGQYVGIDDSKFGDPRGVTTARDTQAGTTVMIKWFQIRSREQLEEAKEEADNLKSFDHPNIVKFFDYLGNVRPAWWEFGPLSFIVMEYCDGGSLSDWIGDMERKNKLPTRDEVFHISSQIVAGLRYCHMQNKVHLDIKPANIFLKSNGMVVKIGDFGSASAVKSVVKTSTSTNAAHVKNTELYAPPELFTEFGIAKSAALDIWGFGLVLQELITLKHAFYPVNDPLLNLSNQIKSNIRDGKRTKIFDFREDFAEFTDFEDLLKKCLSSEKRDRPRNAIELASENIFQHVFATDENTEDKTVSEKFIELEKKLEREKIENRSLETSNRMLNEENSRLNDELEKLRKKYQKTDLQNTKFFKLKVDYDEIKEQNRKLKRENEKLLAKLSQATSSRSTVALSTPSVVVQPQQRRVVTTRRVTSRVIRKPSSSSSRPNSSSNTYTV</sequence>
<evidence type="ECO:0000256" key="4">
    <source>
        <dbReference type="ARBA" id="ARBA00022840"/>
    </source>
</evidence>
<dbReference type="PANTHER" id="PTHR24348">
    <property type="entry name" value="SERINE/THREONINE-PROTEIN KINASE UNC-51-RELATED"/>
    <property type="match status" value="1"/>
</dbReference>
<dbReference type="EMBL" id="OU015566">
    <property type="protein sequence ID" value="CAG5105927.1"/>
    <property type="molecule type" value="Genomic_DNA"/>
</dbReference>
<evidence type="ECO:0000256" key="5">
    <source>
        <dbReference type="SAM" id="Coils"/>
    </source>
</evidence>
<accession>A0ABN7SRI5</accession>
<reference evidence="8 9" key="1">
    <citation type="submission" date="2021-04" db="EMBL/GenBank/DDBJ databases">
        <authorList>
            <person name="Bliznina A."/>
        </authorList>
    </citation>
    <scope>NUCLEOTIDE SEQUENCE [LARGE SCALE GENOMIC DNA]</scope>
</reference>
<evidence type="ECO:0000256" key="2">
    <source>
        <dbReference type="ARBA" id="ARBA00022741"/>
    </source>
</evidence>